<feature type="region of interest" description="Disordered" evidence="1">
    <location>
        <begin position="491"/>
        <end position="523"/>
    </location>
</feature>
<dbReference type="Proteomes" id="UP000827889">
    <property type="component" value="Chromosome 2"/>
</dbReference>
<feature type="region of interest" description="Disordered" evidence="1">
    <location>
        <begin position="79"/>
        <end position="275"/>
    </location>
</feature>
<feature type="compositionally biased region" description="Polar residues" evidence="1">
    <location>
        <begin position="1655"/>
        <end position="1665"/>
    </location>
</feature>
<feature type="region of interest" description="Disordered" evidence="1">
    <location>
        <begin position="1138"/>
        <end position="1248"/>
    </location>
</feature>
<feature type="region of interest" description="Disordered" evidence="1">
    <location>
        <begin position="1374"/>
        <end position="1495"/>
    </location>
</feature>
<evidence type="ECO:0000256" key="1">
    <source>
        <dbReference type="SAM" id="MobiDB-lite"/>
    </source>
</evidence>
<keyword evidence="3" id="KW-1185">Reference proteome</keyword>
<feature type="compositionally biased region" description="Polar residues" evidence="1">
    <location>
        <begin position="1544"/>
        <end position="1558"/>
    </location>
</feature>
<evidence type="ECO:0000313" key="3">
    <source>
        <dbReference type="Proteomes" id="UP000827889"/>
    </source>
</evidence>
<dbReference type="Gene3D" id="3.30.1490.40">
    <property type="match status" value="1"/>
</dbReference>
<dbReference type="InterPro" id="IPR003169">
    <property type="entry name" value="GYF"/>
</dbReference>
<evidence type="ECO:0000259" key="2">
    <source>
        <dbReference type="PROSITE" id="PS50829"/>
    </source>
</evidence>
<dbReference type="PROSITE" id="PS50829">
    <property type="entry name" value="GYF"/>
    <property type="match status" value="1"/>
</dbReference>
<feature type="region of interest" description="Disordered" evidence="1">
    <location>
        <begin position="1758"/>
        <end position="1798"/>
    </location>
</feature>
<feature type="compositionally biased region" description="Basic and acidic residues" evidence="1">
    <location>
        <begin position="1402"/>
        <end position="1413"/>
    </location>
</feature>
<reference evidence="3" key="1">
    <citation type="submission" date="2025-05" db="UniProtKB">
        <authorList>
            <consortium name="RefSeq"/>
        </authorList>
    </citation>
    <scope>NUCLEOTIDE SEQUENCE [LARGE SCALE GENOMIC DNA]</scope>
</reference>
<proteinExistence type="predicted"/>
<feature type="compositionally biased region" description="Polar residues" evidence="1">
    <location>
        <begin position="1056"/>
        <end position="1079"/>
    </location>
</feature>
<protein>
    <submittedName>
        <fullName evidence="4">Protein ESSENTIAL FOR POTEXVIRUS ACCUMULATION 1 isoform X1</fullName>
    </submittedName>
</protein>
<feature type="compositionally biased region" description="Basic and acidic residues" evidence="1">
    <location>
        <begin position="1216"/>
        <end position="1225"/>
    </location>
</feature>
<feature type="domain" description="GYF" evidence="2">
    <location>
        <begin position="571"/>
        <end position="622"/>
    </location>
</feature>
<dbReference type="GeneID" id="115732485"/>
<organism evidence="3 4">
    <name type="scientific">Rhodamnia argentea</name>
    <dbReference type="NCBI Taxonomy" id="178133"/>
    <lineage>
        <taxon>Eukaryota</taxon>
        <taxon>Viridiplantae</taxon>
        <taxon>Streptophyta</taxon>
        <taxon>Embryophyta</taxon>
        <taxon>Tracheophyta</taxon>
        <taxon>Spermatophyta</taxon>
        <taxon>Magnoliopsida</taxon>
        <taxon>eudicotyledons</taxon>
        <taxon>Gunneridae</taxon>
        <taxon>Pentapetalae</taxon>
        <taxon>rosids</taxon>
        <taxon>malvids</taxon>
        <taxon>Myrtales</taxon>
        <taxon>Myrtaceae</taxon>
        <taxon>Myrtoideae</taxon>
        <taxon>Myrteae</taxon>
        <taxon>Australasian group</taxon>
        <taxon>Rhodamnia</taxon>
    </lineage>
</organism>
<feature type="compositionally biased region" description="Basic residues" evidence="1">
    <location>
        <begin position="1786"/>
        <end position="1796"/>
    </location>
</feature>
<gene>
    <name evidence="4" type="primary">LOC115732485</name>
</gene>
<dbReference type="CDD" id="cd00072">
    <property type="entry name" value="GYF"/>
    <property type="match status" value="1"/>
</dbReference>
<feature type="compositionally biased region" description="Basic and acidic residues" evidence="1">
    <location>
        <begin position="1169"/>
        <end position="1187"/>
    </location>
</feature>
<feature type="region of interest" description="Disordered" evidence="1">
    <location>
        <begin position="1610"/>
        <end position="1668"/>
    </location>
</feature>
<feature type="compositionally biased region" description="Low complexity" evidence="1">
    <location>
        <begin position="1560"/>
        <end position="1578"/>
    </location>
</feature>
<feature type="compositionally biased region" description="Basic and acidic residues" evidence="1">
    <location>
        <begin position="96"/>
        <end position="147"/>
    </location>
</feature>
<feature type="region of interest" description="Disordered" evidence="1">
    <location>
        <begin position="1276"/>
        <end position="1303"/>
    </location>
</feature>
<feature type="compositionally biased region" description="Basic and acidic residues" evidence="1">
    <location>
        <begin position="1382"/>
        <end position="1393"/>
    </location>
</feature>
<dbReference type="Pfam" id="PF02213">
    <property type="entry name" value="GYF"/>
    <property type="match status" value="1"/>
</dbReference>
<feature type="compositionally biased region" description="Basic and acidic residues" evidence="1">
    <location>
        <begin position="157"/>
        <end position="192"/>
    </location>
</feature>
<dbReference type="RefSeq" id="XP_048130993.1">
    <property type="nucleotide sequence ID" value="XM_048275036.1"/>
</dbReference>
<dbReference type="SMART" id="SM00444">
    <property type="entry name" value="GYF"/>
    <property type="match status" value="1"/>
</dbReference>
<feature type="region of interest" description="Disordered" evidence="1">
    <location>
        <begin position="419"/>
        <end position="440"/>
    </location>
</feature>
<sequence length="1821" mass="199459">MAHTTGFDSRPSLSLTPPRQISKDVQVSENPIPLSPQWLLPKPGDNKLAMGPGENNFSPHSMHGRSEMTKLPENCDEVADTQKKKDVFRPSLLDMETGRRDRWRDEERDTNSSIRKDRWRDFDRELGDTRKTERWENSARSFGELRRAPSGRWTDSGSRDNNSHEQRRDSKWSTHWGPDDKAADGSREKWMDSGKNGDVPNKGLVPLGNNRKDEDHLRPWRPSSLQGRSRGEPPHHQTPTNRHVPAFSYGRGSGENDQATFPLGQARNSSVGSSFDRMMPTVVTDSEKGDSVHGDSATLRYSRTKLLDIYRMTDVSSLQNIGHGITLVPSLTLEEVSGPLALCSPNPEEMVVLKGIDKGEIVTSGAPQISKDGSVGRNLIGFSQSRQPKIAESKEDVPIDSDDVKIEVPQGSSVKFPEVLSHEKQHSKGSSSRMENFRDPRPYCDAKFKTEAFGEDGDSRKANDGIISRESISQGNNSAIPVSAWRASVLGDRSHSSSNDLSDTPNDKRSGAPGISWSQQQKGMSNDWGSHLGNLSYLKDDEKLLNEDRLSSAGMGREQEARRHVQTPPEELLLYYKDPQGAIQGPFSGGDIIGWFEAGYFGIDLLVRLANAPSDVPFALLGDVMPHLRAKARPPPGFNAPKQNDFADAIIRPNFSTFGKVSAEIDLRSEQRHKQGSATEAENRFLESLMSTPNSMPVEKFPFSEGLHSYVGNNPSGAGLSGVDGANNYLLAKRMALERQRSMSDNPHWLGRDGVSMPPMSEIAQDPLALQPNLQPLPAESIRLPHSQSADLLPVLQGLYDRSSSGINNGIAGWSNFHAQGSLQDKVDLHLAQNLPPQTPFGIQQQRLQPSLTNLLAHGVDNSSSNLTPEKLLSSGLSHDAQLLGLLQQQRLLQLHSQSHIPAQQLSLLDELLLLKRQEEQQQLLRQQLLLSQALAEQQASQFLREPPYANLQSGAISTGNVSGDPRLQPSQEGFQAGPTIPVPTMQDERIANNVSLPSKVTKDANQSSISEASIASLLPHQILGNVNHRNNWPSPAPDQIHDSYHKEPLSASIVGESSPSEVFDRPSQQPSHPVQTFAASEVLTPVIPEKSFEKCSRSDDTMTVVTSEPRNVDSLPSEFVESTDAVPLARSLENEMSVADHAAASKVQPDSSLDEKQTEEEFSNESSRVSEAKSIEAREVRKTSEKKSRKQKSSKSTSATDQAKGSETASMQRTKQSEIDRLLGADEPVEMGRATGEEVYGTSPQRTIDRVTTVMETMGSQQVKAIKQLDSVEADFKSASEPNHAAPVSAQNTQLPSGQRAWKAAPGFKVKSLLEIQEEEQRRAQTEVAVSEISAGINSVNFSTPWAGVVASSESKISREGLEDVDNSEFIVAKNQSSIDPKSKESQLHDLLAEEPSGKSSQREMEMSDRKHGSLSQQVAAIQVETLDGENFIDARESKKNRKKSAKSKAAGSKNPAPVTSADVSVGSSAVEKGKSSRMVQQEKEVLPMIPSGPSLGDFVPWKVEATNSQPAPAWSTDSGKLIKPTSLRDILKEQETKVAAGQRQNQIPIPQKSQPVPSAHNSSWSLSASSPSKAASPLQINSSASSKPKFKEDDDLFWGPIDQLKQDTKQAEYPKLASQTSWGSKNTPVKGTPSGLFSRQKSVGVRPVEHIRSSSPASGQTSLKGKREAMNKHSEAMDFKDWCESECVRLIGTKDTSFLEYCLKQSRSEAEMLLIENLGSFDPDHEFIDKFLNYKELLPADVLEIAFESRNDRKAPLVGAGDVNSDDLGQLDSLRGPDGPSKGGSKKKGKKGKKVSPSVLGFNVVSNRIMMGEIQTVDE</sequence>
<evidence type="ECO:0000313" key="4">
    <source>
        <dbReference type="RefSeq" id="XP_048130993.1"/>
    </source>
</evidence>
<accession>A0ABM3H313</accession>
<dbReference type="SUPFAM" id="SSF55277">
    <property type="entry name" value="GYF domain"/>
    <property type="match status" value="1"/>
</dbReference>
<feature type="region of interest" description="Disordered" evidence="1">
    <location>
        <begin position="1053"/>
        <end position="1081"/>
    </location>
</feature>
<feature type="region of interest" description="Disordered" evidence="1">
    <location>
        <begin position="1"/>
        <end position="67"/>
    </location>
</feature>
<name>A0ABM3H313_9MYRT</name>
<feature type="compositionally biased region" description="Polar residues" evidence="1">
    <location>
        <begin position="1619"/>
        <end position="1643"/>
    </location>
</feature>
<dbReference type="PANTHER" id="PTHR47471">
    <property type="entry name" value="GYF DOMAIN-CONTAINING PROTEIN"/>
    <property type="match status" value="1"/>
</dbReference>
<dbReference type="PANTHER" id="PTHR47471:SF1">
    <property type="entry name" value="PROTEIN ESSENTIAL FOR POTEXVIRUS ACCUMULATION 1"/>
    <property type="match status" value="1"/>
</dbReference>
<feature type="region of interest" description="Disordered" evidence="1">
    <location>
        <begin position="1534"/>
        <end position="1596"/>
    </location>
</feature>
<dbReference type="InterPro" id="IPR035445">
    <property type="entry name" value="GYF-like_dom_sf"/>
</dbReference>
<feature type="compositionally biased region" description="Polar residues" evidence="1">
    <location>
        <begin position="11"/>
        <end position="29"/>
    </location>
</feature>
<reference evidence="4" key="2">
    <citation type="submission" date="2025-08" db="UniProtKB">
        <authorList>
            <consortium name="RefSeq"/>
        </authorList>
    </citation>
    <scope>IDENTIFICATION</scope>
    <source>
        <tissue evidence="4">Leaf</tissue>
    </source>
</reference>
<feature type="compositionally biased region" description="Polar residues" evidence="1">
    <location>
        <begin position="1200"/>
        <end position="1215"/>
    </location>
</feature>